<dbReference type="CDD" id="cd00093">
    <property type="entry name" value="HTH_XRE"/>
    <property type="match status" value="1"/>
</dbReference>
<accession>A0A5Q2F986</accession>
<dbReference type="GO" id="GO:0003700">
    <property type="term" value="F:DNA-binding transcription factor activity"/>
    <property type="evidence" value="ECO:0007669"/>
    <property type="project" value="InterPro"/>
</dbReference>
<evidence type="ECO:0000313" key="7">
    <source>
        <dbReference type="Proteomes" id="UP000386847"/>
    </source>
</evidence>
<dbReference type="InterPro" id="IPR051054">
    <property type="entry name" value="SorC_transcr_regulators"/>
</dbReference>
<gene>
    <name evidence="6" type="ORF">Rai3103_05745</name>
</gene>
<keyword evidence="7" id="KW-1185">Reference proteome</keyword>
<organism evidence="6 7">
    <name type="scientific">Raineyella fluvialis</name>
    <dbReference type="NCBI Taxonomy" id="2662261"/>
    <lineage>
        <taxon>Bacteria</taxon>
        <taxon>Bacillati</taxon>
        <taxon>Actinomycetota</taxon>
        <taxon>Actinomycetes</taxon>
        <taxon>Propionibacteriales</taxon>
        <taxon>Propionibacteriaceae</taxon>
        <taxon>Raineyella</taxon>
    </lineage>
</organism>
<evidence type="ECO:0000256" key="3">
    <source>
        <dbReference type="ARBA" id="ARBA00023125"/>
    </source>
</evidence>
<dbReference type="InterPro" id="IPR001387">
    <property type="entry name" value="Cro/C1-type_HTH"/>
</dbReference>
<dbReference type="InterPro" id="IPR037171">
    <property type="entry name" value="NagB/RpiA_transferase-like"/>
</dbReference>
<evidence type="ECO:0000259" key="5">
    <source>
        <dbReference type="PROSITE" id="PS50943"/>
    </source>
</evidence>
<dbReference type="PROSITE" id="PS50943">
    <property type="entry name" value="HTH_CROC1"/>
    <property type="match status" value="1"/>
</dbReference>
<keyword evidence="4" id="KW-0804">Transcription</keyword>
<dbReference type="InterPro" id="IPR036388">
    <property type="entry name" value="WH-like_DNA-bd_sf"/>
</dbReference>
<dbReference type="InterPro" id="IPR000835">
    <property type="entry name" value="HTH_MarR-typ"/>
</dbReference>
<dbReference type="KEGG" id="rain:Rai3103_05745"/>
<evidence type="ECO:0000256" key="2">
    <source>
        <dbReference type="ARBA" id="ARBA00023015"/>
    </source>
</evidence>
<dbReference type="GO" id="GO:0003677">
    <property type="term" value="F:DNA binding"/>
    <property type="evidence" value="ECO:0007669"/>
    <property type="project" value="UniProtKB-KW"/>
</dbReference>
<protein>
    <submittedName>
        <fullName evidence="6">MarR family transcriptional regulator</fullName>
    </submittedName>
</protein>
<keyword evidence="2" id="KW-0805">Transcription regulation</keyword>
<dbReference type="Gene3D" id="3.40.50.1360">
    <property type="match status" value="1"/>
</dbReference>
<evidence type="ECO:0000313" key="6">
    <source>
        <dbReference type="EMBL" id="QGF23248.1"/>
    </source>
</evidence>
<dbReference type="InterPro" id="IPR009057">
    <property type="entry name" value="Homeodomain-like_sf"/>
</dbReference>
<dbReference type="RefSeq" id="WP_153571779.1">
    <property type="nucleotide sequence ID" value="NZ_CP045725.1"/>
</dbReference>
<keyword evidence="3" id="KW-0238">DNA-binding</keyword>
<dbReference type="InterPro" id="IPR007324">
    <property type="entry name" value="Sugar-bd_dom_put"/>
</dbReference>
<dbReference type="PANTHER" id="PTHR34294">
    <property type="entry name" value="TRANSCRIPTIONAL REGULATOR-RELATED"/>
    <property type="match status" value="1"/>
</dbReference>
<sequence>MDDREVLQYRVATMHYRDGITMEAVARQLGMSRSTVSRLLKDARASGLVRVTVAEPVARDEDVQDLEERFGVRVLSVPVWPDVPDATRLEAVARTSARLLEEWLREADRPRVGLAWGVTVGAVVAALEPLNCQAQVIQLNGAVNPSTTGQPYAGAILASAARAWRGTVVQFPVPAFFDHATTKVAMWRESTVRAVLEAQDTADTAVFGVGSLGPGTRSHVYLGGYLGTTELATLLEAEVVGDVCTVMLRADGTYDGIPLNDRTSGITPDRLRTIPRRLCVASGSEKARAVVAALRAGLVTVLVADAALVRSIARLVAAQAPAG</sequence>
<dbReference type="Pfam" id="PF04198">
    <property type="entry name" value="Sugar-bind"/>
    <property type="match status" value="1"/>
</dbReference>
<dbReference type="Gene3D" id="1.10.10.10">
    <property type="entry name" value="Winged helix-like DNA-binding domain superfamily/Winged helix DNA-binding domain"/>
    <property type="match status" value="1"/>
</dbReference>
<dbReference type="Pfam" id="PF12802">
    <property type="entry name" value="MarR_2"/>
    <property type="match status" value="1"/>
</dbReference>
<dbReference type="AlphaFoldDB" id="A0A5Q2F986"/>
<dbReference type="Proteomes" id="UP000386847">
    <property type="component" value="Chromosome"/>
</dbReference>
<evidence type="ECO:0000256" key="4">
    <source>
        <dbReference type="ARBA" id="ARBA00023163"/>
    </source>
</evidence>
<reference evidence="6 7" key="1">
    <citation type="submission" date="2019-10" db="EMBL/GenBank/DDBJ databases">
        <title>Genomic analysis of Raineyella sp. CBA3103.</title>
        <authorList>
            <person name="Roh S.W."/>
        </authorList>
    </citation>
    <scope>NUCLEOTIDE SEQUENCE [LARGE SCALE GENOMIC DNA]</scope>
    <source>
        <strain evidence="6 7">CBA3103</strain>
    </source>
</reference>
<feature type="domain" description="HTH cro/C1-type" evidence="5">
    <location>
        <begin position="19"/>
        <end position="44"/>
    </location>
</feature>
<dbReference type="EMBL" id="CP045725">
    <property type="protein sequence ID" value="QGF23248.1"/>
    <property type="molecule type" value="Genomic_DNA"/>
</dbReference>
<comment type="similarity">
    <text evidence="1">Belongs to the SorC transcriptional regulatory family.</text>
</comment>
<dbReference type="SUPFAM" id="SSF46689">
    <property type="entry name" value="Homeodomain-like"/>
    <property type="match status" value="1"/>
</dbReference>
<dbReference type="PANTHER" id="PTHR34294:SF1">
    <property type="entry name" value="TRANSCRIPTIONAL REGULATOR LSRR"/>
    <property type="match status" value="1"/>
</dbReference>
<proteinExistence type="inferred from homology"/>
<dbReference type="SUPFAM" id="SSF100950">
    <property type="entry name" value="NagB/RpiA/CoA transferase-like"/>
    <property type="match status" value="1"/>
</dbReference>
<name>A0A5Q2F986_9ACTN</name>
<evidence type="ECO:0000256" key="1">
    <source>
        <dbReference type="ARBA" id="ARBA00010466"/>
    </source>
</evidence>
<dbReference type="GO" id="GO:0030246">
    <property type="term" value="F:carbohydrate binding"/>
    <property type="evidence" value="ECO:0007669"/>
    <property type="project" value="InterPro"/>
</dbReference>